<evidence type="ECO:0000313" key="6">
    <source>
        <dbReference type="Proteomes" id="UP000249061"/>
    </source>
</evidence>
<reference evidence="5 6" key="1">
    <citation type="submission" date="2017-08" db="EMBL/GenBank/DDBJ databases">
        <title>Infants hospitalized years apart are colonized by the same room-sourced microbial strains.</title>
        <authorList>
            <person name="Brooks B."/>
            <person name="Olm M.R."/>
            <person name="Firek B.A."/>
            <person name="Baker R."/>
            <person name="Thomas B.C."/>
            <person name="Morowitz M.J."/>
            <person name="Banfield J.F."/>
        </authorList>
    </citation>
    <scope>NUCLEOTIDE SEQUENCE [LARGE SCALE GENOMIC DNA]</scope>
    <source>
        <strain evidence="5">S2_003_000_R2_14</strain>
    </source>
</reference>
<organism evidence="5 6">
    <name type="scientific">Archangium gephyra</name>
    <dbReference type="NCBI Taxonomy" id="48"/>
    <lineage>
        <taxon>Bacteria</taxon>
        <taxon>Pseudomonadati</taxon>
        <taxon>Myxococcota</taxon>
        <taxon>Myxococcia</taxon>
        <taxon>Myxococcales</taxon>
        <taxon>Cystobacterineae</taxon>
        <taxon>Archangiaceae</taxon>
        <taxon>Archangium</taxon>
    </lineage>
</organism>
<dbReference type="PANTHER" id="PTHR46797">
    <property type="entry name" value="HTH-TYPE TRANSCRIPTIONAL REGULATOR"/>
    <property type="match status" value="1"/>
</dbReference>
<protein>
    <submittedName>
        <fullName evidence="5">DNA-binding protein</fullName>
    </submittedName>
</protein>
<dbReference type="InterPro" id="IPR050807">
    <property type="entry name" value="TransReg_Diox_bact_type"/>
</dbReference>
<comment type="caution">
    <text evidence="5">The sequence shown here is derived from an EMBL/GenBank/DDBJ whole genome shotgun (WGS) entry which is preliminary data.</text>
</comment>
<dbReference type="Pfam" id="PF07883">
    <property type="entry name" value="Cupin_2"/>
    <property type="match status" value="1"/>
</dbReference>
<evidence type="ECO:0000256" key="3">
    <source>
        <dbReference type="ARBA" id="ARBA00023163"/>
    </source>
</evidence>
<dbReference type="EMBL" id="QFQP01000060">
    <property type="protein sequence ID" value="PZR04330.1"/>
    <property type="molecule type" value="Genomic_DNA"/>
</dbReference>
<dbReference type="CDD" id="cd02209">
    <property type="entry name" value="cupin_XRE_C"/>
    <property type="match status" value="1"/>
</dbReference>
<dbReference type="PANTHER" id="PTHR46797:SF23">
    <property type="entry name" value="HTH-TYPE TRANSCRIPTIONAL REGULATOR SUTR"/>
    <property type="match status" value="1"/>
</dbReference>
<keyword evidence="2 5" id="KW-0238">DNA-binding</keyword>
<dbReference type="Proteomes" id="UP000249061">
    <property type="component" value="Unassembled WGS sequence"/>
</dbReference>
<dbReference type="InterPro" id="IPR011051">
    <property type="entry name" value="RmlC_Cupin_sf"/>
</dbReference>
<dbReference type="AlphaFoldDB" id="A0A2W5SNZ2"/>
<dbReference type="Gene3D" id="1.10.260.40">
    <property type="entry name" value="lambda repressor-like DNA-binding domains"/>
    <property type="match status" value="1"/>
</dbReference>
<dbReference type="GO" id="GO:0003677">
    <property type="term" value="F:DNA binding"/>
    <property type="evidence" value="ECO:0007669"/>
    <property type="project" value="UniProtKB-KW"/>
</dbReference>
<keyword evidence="1" id="KW-0805">Transcription regulation</keyword>
<dbReference type="InterPro" id="IPR010982">
    <property type="entry name" value="Lambda_DNA-bd_dom_sf"/>
</dbReference>
<gene>
    <name evidence="5" type="ORF">DI536_34505</name>
</gene>
<dbReference type="CDD" id="cd00093">
    <property type="entry name" value="HTH_XRE"/>
    <property type="match status" value="1"/>
</dbReference>
<evidence type="ECO:0000259" key="4">
    <source>
        <dbReference type="PROSITE" id="PS50943"/>
    </source>
</evidence>
<dbReference type="GO" id="GO:0005829">
    <property type="term" value="C:cytosol"/>
    <property type="evidence" value="ECO:0007669"/>
    <property type="project" value="TreeGrafter"/>
</dbReference>
<dbReference type="InterPro" id="IPR014710">
    <property type="entry name" value="RmlC-like_jellyroll"/>
</dbReference>
<evidence type="ECO:0000313" key="5">
    <source>
        <dbReference type="EMBL" id="PZR04330.1"/>
    </source>
</evidence>
<dbReference type="Gene3D" id="2.60.120.10">
    <property type="entry name" value="Jelly Rolls"/>
    <property type="match status" value="1"/>
</dbReference>
<dbReference type="GO" id="GO:0003700">
    <property type="term" value="F:DNA-binding transcription factor activity"/>
    <property type="evidence" value="ECO:0007669"/>
    <property type="project" value="TreeGrafter"/>
</dbReference>
<sequence>MATDEAGHLGSNVRRCRELRGLSQAQMAKLAGLPRATWTHLESGEANPTLQVLIKAANALQVRVEELISRGRDDVEVVKVDALRARTRGAVTIRSLLPETLAGLDLERMFFPPGARLTGVPHREGTREYLTCERGAVELIVGGSSYRLAPGDVVAFNGDQKHAYVNVSSGETVSYSVIAFAPT</sequence>
<name>A0A2W5SNZ2_9BACT</name>
<dbReference type="SUPFAM" id="SSF47413">
    <property type="entry name" value="lambda repressor-like DNA-binding domains"/>
    <property type="match status" value="1"/>
</dbReference>
<dbReference type="InterPro" id="IPR001387">
    <property type="entry name" value="Cro/C1-type_HTH"/>
</dbReference>
<dbReference type="PROSITE" id="PS50943">
    <property type="entry name" value="HTH_CROC1"/>
    <property type="match status" value="1"/>
</dbReference>
<evidence type="ECO:0000256" key="1">
    <source>
        <dbReference type="ARBA" id="ARBA00023015"/>
    </source>
</evidence>
<dbReference type="SMART" id="SM00530">
    <property type="entry name" value="HTH_XRE"/>
    <property type="match status" value="1"/>
</dbReference>
<dbReference type="Pfam" id="PF01381">
    <property type="entry name" value="HTH_3"/>
    <property type="match status" value="1"/>
</dbReference>
<dbReference type="InterPro" id="IPR013096">
    <property type="entry name" value="Cupin_2"/>
</dbReference>
<accession>A0A2W5SNZ2</accession>
<feature type="domain" description="HTH cro/C1-type" evidence="4">
    <location>
        <begin position="13"/>
        <end position="67"/>
    </location>
</feature>
<keyword evidence="3" id="KW-0804">Transcription</keyword>
<proteinExistence type="predicted"/>
<evidence type="ECO:0000256" key="2">
    <source>
        <dbReference type="ARBA" id="ARBA00023125"/>
    </source>
</evidence>
<dbReference type="SUPFAM" id="SSF51182">
    <property type="entry name" value="RmlC-like cupins"/>
    <property type="match status" value="1"/>
</dbReference>